<keyword evidence="4" id="KW-0804">Transcription</keyword>
<keyword evidence="3" id="KW-0238">DNA-binding</keyword>
<dbReference type="PRINTS" id="PR00039">
    <property type="entry name" value="HTHLYSR"/>
</dbReference>
<reference evidence="7" key="1">
    <citation type="submission" date="2022-08" db="EMBL/GenBank/DDBJ databases">
        <authorList>
            <person name="Deng Y."/>
            <person name="Han X.-F."/>
            <person name="Zhang Y.-Q."/>
        </authorList>
    </citation>
    <scope>NUCLEOTIDE SEQUENCE</scope>
    <source>
        <strain evidence="7">CPCC 205763</strain>
    </source>
</reference>
<keyword evidence="2" id="KW-0805">Transcription regulation</keyword>
<comment type="similarity">
    <text evidence="1">Belongs to the LysR transcriptional regulatory family.</text>
</comment>
<evidence type="ECO:0000313" key="8">
    <source>
        <dbReference type="Proteomes" id="UP001165584"/>
    </source>
</evidence>
<sequence>MWSVDALLHLRTFVAVAEARSFSRAAEELMIGQPLLSRRVKALEVEIGGELFDRSHRQIEVTELGRTLLDPARDLLGRADRLESFIRSAQGLDTVLLALPHDCDPRAIARLITAATNAGSRLQVEFLTALERETAVRDGAAAVTVVRVPIDLVGYTVELGLGSTSASTDRDRPVHLADLRRHRRDRSPARRILLSAEDDIPLFREPFLKSAAQAGLVVSQIEVENSTTSAIAAVFASADLLVCTRAFARRNGLAWSPLADRSIRRTYQVQVAPAHRSNARLAELASELAPLIGSALDAGSSRRKTDDGEPNRHTLTEAWR</sequence>
<dbReference type="Pfam" id="PF00126">
    <property type="entry name" value="HTH_1"/>
    <property type="match status" value="1"/>
</dbReference>
<dbReference type="SUPFAM" id="SSF46785">
    <property type="entry name" value="Winged helix' DNA-binding domain"/>
    <property type="match status" value="1"/>
</dbReference>
<comment type="caution">
    <text evidence="7">The sequence shown here is derived from an EMBL/GenBank/DDBJ whole genome shotgun (WGS) entry which is preliminary data.</text>
</comment>
<evidence type="ECO:0000256" key="1">
    <source>
        <dbReference type="ARBA" id="ARBA00009437"/>
    </source>
</evidence>
<evidence type="ECO:0000256" key="4">
    <source>
        <dbReference type="ARBA" id="ARBA00023163"/>
    </source>
</evidence>
<dbReference type="Gene3D" id="1.10.10.10">
    <property type="entry name" value="Winged helix-like DNA-binding domain superfamily/Winged helix DNA-binding domain"/>
    <property type="match status" value="1"/>
</dbReference>
<dbReference type="PANTHER" id="PTHR30346">
    <property type="entry name" value="TRANSCRIPTIONAL DUAL REGULATOR HCAR-RELATED"/>
    <property type="match status" value="1"/>
</dbReference>
<evidence type="ECO:0000256" key="3">
    <source>
        <dbReference type="ARBA" id="ARBA00023125"/>
    </source>
</evidence>
<dbReference type="InterPro" id="IPR000847">
    <property type="entry name" value="LysR_HTH_N"/>
</dbReference>
<name>A0ABT2GNN4_9MICO</name>
<dbReference type="InterPro" id="IPR036388">
    <property type="entry name" value="WH-like_DNA-bd_sf"/>
</dbReference>
<feature type="region of interest" description="Disordered" evidence="5">
    <location>
        <begin position="298"/>
        <end position="320"/>
    </location>
</feature>
<dbReference type="EMBL" id="JANLCM010000001">
    <property type="protein sequence ID" value="MCS5717788.1"/>
    <property type="molecule type" value="Genomic_DNA"/>
</dbReference>
<evidence type="ECO:0000256" key="5">
    <source>
        <dbReference type="SAM" id="MobiDB-lite"/>
    </source>
</evidence>
<evidence type="ECO:0000313" key="7">
    <source>
        <dbReference type="EMBL" id="MCS5717788.1"/>
    </source>
</evidence>
<dbReference type="PROSITE" id="PS50931">
    <property type="entry name" value="HTH_LYSR"/>
    <property type="match status" value="1"/>
</dbReference>
<dbReference type="RefSeq" id="WP_259506336.1">
    <property type="nucleotide sequence ID" value="NZ_JANLCM010000001.1"/>
</dbReference>
<protein>
    <submittedName>
        <fullName evidence="7">LysR family transcriptional regulator</fullName>
    </submittedName>
</protein>
<accession>A0ABT2GNN4</accession>
<dbReference type="Proteomes" id="UP001165584">
    <property type="component" value="Unassembled WGS sequence"/>
</dbReference>
<feature type="compositionally biased region" description="Basic and acidic residues" evidence="5">
    <location>
        <begin position="303"/>
        <end position="320"/>
    </location>
</feature>
<organism evidence="7 8">
    <name type="scientific">Herbiconiux aconitum</name>
    <dbReference type="NCBI Taxonomy" id="2970913"/>
    <lineage>
        <taxon>Bacteria</taxon>
        <taxon>Bacillati</taxon>
        <taxon>Actinomycetota</taxon>
        <taxon>Actinomycetes</taxon>
        <taxon>Micrococcales</taxon>
        <taxon>Microbacteriaceae</taxon>
        <taxon>Herbiconiux</taxon>
    </lineage>
</organism>
<evidence type="ECO:0000256" key="2">
    <source>
        <dbReference type="ARBA" id="ARBA00023015"/>
    </source>
</evidence>
<dbReference type="PANTHER" id="PTHR30346:SF0">
    <property type="entry name" value="HCA OPERON TRANSCRIPTIONAL ACTIVATOR HCAR"/>
    <property type="match status" value="1"/>
</dbReference>
<evidence type="ECO:0000259" key="6">
    <source>
        <dbReference type="PROSITE" id="PS50931"/>
    </source>
</evidence>
<gene>
    <name evidence="7" type="ORF">N1027_06525</name>
</gene>
<keyword evidence="8" id="KW-1185">Reference proteome</keyword>
<proteinExistence type="inferred from homology"/>
<feature type="domain" description="HTH lysR-type" evidence="6">
    <location>
        <begin position="9"/>
        <end position="62"/>
    </location>
</feature>
<dbReference type="InterPro" id="IPR036390">
    <property type="entry name" value="WH_DNA-bd_sf"/>
</dbReference>